<dbReference type="eggNOG" id="ENOG502S0TB">
    <property type="taxonomic scope" value="Eukaryota"/>
</dbReference>
<dbReference type="Gene3D" id="1.25.40.10">
    <property type="entry name" value="Tetratricopeptide repeat domain"/>
    <property type="match status" value="2"/>
</dbReference>
<dbReference type="SUPFAM" id="SSF48452">
    <property type="entry name" value="TPR-like"/>
    <property type="match status" value="1"/>
</dbReference>
<dbReference type="AlphaFoldDB" id="D8TX95"/>
<evidence type="ECO:0000313" key="4">
    <source>
        <dbReference type="Proteomes" id="UP000001058"/>
    </source>
</evidence>
<name>D8TX95_VOLCA</name>
<dbReference type="EMBL" id="GL378342">
    <property type="protein sequence ID" value="EFJ47872.1"/>
    <property type="molecule type" value="Genomic_DNA"/>
</dbReference>
<keyword evidence="4" id="KW-1185">Reference proteome</keyword>
<dbReference type="Proteomes" id="UP000001058">
    <property type="component" value="Unassembled WGS sequence"/>
</dbReference>
<accession>D8TX95</accession>
<evidence type="ECO:0000256" key="1">
    <source>
        <dbReference type="ARBA" id="ARBA00022737"/>
    </source>
</evidence>
<dbReference type="STRING" id="3068.D8TX95"/>
<dbReference type="PANTHER" id="PTHR44858">
    <property type="entry name" value="TETRATRICOPEPTIDE REPEAT PROTEIN 6"/>
    <property type="match status" value="1"/>
</dbReference>
<dbReference type="InParanoid" id="D8TX95"/>
<dbReference type="InterPro" id="IPR050498">
    <property type="entry name" value="Ycf3"/>
</dbReference>
<proteinExistence type="predicted"/>
<dbReference type="GeneID" id="9615234"/>
<keyword evidence="1" id="KW-0677">Repeat</keyword>
<gene>
    <name evidence="3" type="ORF">VOLCADRAFT_91510</name>
</gene>
<dbReference type="OrthoDB" id="1926212at2759"/>
<dbReference type="PANTHER" id="PTHR44858:SF20">
    <property type="entry name" value="SHSP DOMAIN-CONTAINING PROTEIN"/>
    <property type="match status" value="1"/>
</dbReference>
<organism evidence="4">
    <name type="scientific">Volvox carteri f. nagariensis</name>
    <dbReference type="NCBI Taxonomy" id="3068"/>
    <lineage>
        <taxon>Eukaryota</taxon>
        <taxon>Viridiplantae</taxon>
        <taxon>Chlorophyta</taxon>
        <taxon>core chlorophytes</taxon>
        <taxon>Chlorophyceae</taxon>
        <taxon>CS clade</taxon>
        <taxon>Chlamydomonadales</taxon>
        <taxon>Volvocaceae</taxon>
        <taxon>Volvox</taxon>
    </lineage>
</organism>
<protein>
    <submittedName>
        <fullName evidence="3">Uncharacterized protein</fullName>
    </submittedName>
</protein>
<dbReference type="Pfam" id="PF13432">
    <property type="entry name" value="TPR_16"/>
    <property type="match status" value="2"/>
</dbReference>
<dbReference type="InterPro" id="IPR011990">
    <property type="entry name" value="TPR-like_helical_dom_sf"/>
</dbReference>
<dbReference type="SMART" id="SM00028">
    <property type="entry name" value="TPR"/>
    <property type="match status" value="5"/>
</dbReference>
<dbReference type="InterPro" id="IPR019734">
    <property type="entry name" value="TPR_rpt"/>
</dbReference>
<keyword evidence="2" id="KW-0802">TPR repeat</keyword>
<evidence type="ECO:0000313" key="3">
    <source>
        <dbReference type="EMBL" id="EFJ47872.1"/>
    </source>
</evidence>
<dbReference type="KEGG" id="vcn:VOLCADRAFT_91510"/>
<evidence type="ECO:0000256" key="2">
    <source>
        <dbReference type="ARBA" id="ARBA00022803"/>
    </source>
</evidence>
<dbReference type="RefSeq" id="XP_002950978.1">
    <property type="nucleotide sequence ID" value="XM_002950932.1"/>
</dbReference>
<sequence>MAEERDTGIVYVVHPAPASVAKGLSNYSGSNKNNPASAAAAVQRSVGRRAWLMTSVTTAAVTAFWPSGIGGDGCGGGGGGGRIWGRPVHAATTAITNPMGPAVDLSTLQEEAYLAYAERRFQDAVDLLTRCIAAEPESARWREMRAEALVDGKNFSAALEDFEAALGLVPGKDLVTRARLLTGRALAYEGLSRWGDALADYRRGLDLAAEAGESLNPYVLNSIGNCLNSLGRWEEAREQYLASAAVFQQARGFRGRNGATTPRLDGAIFASSNAALMRAQLGDTDGAVQEMVRIARRAPGSADMRAALAALYWGQGRRQEAEEMWEFACDVITVGCAKYTDLDWLGRIRRWPPVMVAAMSDFLSLR</sequence>
<reference evidence="3 4" key="1">
    <citation type="journal article" date="2010" name="Science">
        <title>Genomic analysis of organismal complexity in the multicellular green alga Volvox carteri.</title>
        <authorList>
            <person name="Prochnik S.E."/>
            <person name="Umen J."/>
            <person name="Nedelcu A.M."/>
            <person name="Hallmann A."/>
            <person name="Miller S.M."/>
            <person name="Nishii I."/>
            <person name="Ferris P."/>
            <person name="Kuo A."/>
            <person name="Mitros T."/>
            <person name="Fritz-Laylin L.K."/>
            <person name="Hellsten U."/>
            <person name="Chapman J."/>
            <person name="Simakov O."/>
            <person name="Rensing S.A."/>
            <person name="Terry A."/>
            <person name="Pangilinan J."/>
            <person name="Kapitonov V."/>
            <person name="Jurka J."/>
            <person name="Salamov A."/>
            <person name="Shapiro H."/>
            <person name="Schmutz J."/>
            <person name="Grimwood J."/>
            <person name="Lindquist E."/>
            <person name="Lucas S."/>
            <person name="Grigoriev I.V."/>
            <person name="Schmitt R."/>
            <person name="Kirk D."/>
            <person name="Rokhsar D.S."/>
        </authorList>
    </citation>
    <scope>NUCLEOTIDE SEQUENCE [LARGE SCALE GENOMIC DNA]</scope>
    <source>
        <strain evidence="4">f. Nagariensis / Eve</strain>
    </source>
</reference>